<accession>A0A346B209</accession>
<feature type="transmembrane region" description="Helical" evidence="1">
    <location>
        <begin position="653"/>
        <end position="673"/>
    </location>
</feature>
<reference evidence="2 3" key="1">
    <citation type="submission" date="2018-05" db="EMBL/GenBank/DDBJ databases">
        <title>Complete genome sequence of Megasphaera sp. AJH120T, isolated from the ceca of a chicken.</title>
        <authorList>
            <person name="Maki J."/>
            <person name="Looft T."/>
        </authorList>
    </citation>
    <scope>NUCLEOTIDE SEQUENCE [LARGE SCALE GENOMIC DNA]</scope>
    <source>
        <strain evidence="2 3">AJH120</strain>
    </source>
</reference>
<keyword evidence="1" id="KW-1133">Transmembrane helix</keyword>
<dbReference type="AlphaFoldDB" id="A0A346B209"/>
<protein>
    <recommendedName>
        <fullName evidence="4">Beta-carotene 15,15'-monooxygenase</fullName>
    </recommendedName>
</protein>
<proteinExistence type="predicted"/>
<feature type="transmembrane region" description="Helical" evidence="1">
    <location>
        <begin position="498"/>
        <end position="518"/>
    </location>
</feature>
<gene>
    <name evidence="2" type="ORF">DKB62_11585</name>
</gene>
<feature type="transmembrane region" description="Helical" evidence="1">
    <location>
        <begin position="461"/>
        <end position="486"/>
    </location>
</feature>
<evidence type="ECO:0000256" key="1">
    <source>
        <dbReference type="SAM" id="Phobius"/>
    </source>
</evidence>
<evidence type="ECO:0008006" key="4">
    <source>
        <dbReference type="Google" id="ProtNLM"/>
    </source>
</evidence>
<feature type="transmembrane region" description="Helical" evidence="1">
    <location>
        <begin position="615"/>
        <end position="632"/>
    </location>
</feature>
<sequence length="685" mass="76436">MEKQHRYSNMLMIAAVLIGLLCSIYMCVQRYAVEERTMTIEQAMDYDAVVSMVRNDGYDTDEALEKFRQAGITSFTIYDTTLNKLTQRGDISLITRLGFQLYYPQLQIGDLSYDYYVVGQPKDKEDPYFDEITADLKARLGADSVGVIANSQYRILGLRGAMPALGDMNLGILSADAKAIAARGFHVILRPTNYSNVSKEQIDQFFQRAADIPDVSGIMFVGKEVLGYTPDKEQRKAMLAVTAEHMKAQGLPFYMIEAANQLQYDRQDGMYDLADLLNYQTVRIYAMSKEELEKITPEEAAMRFYISDLERNVRVNLYPLYKKPLHGMNLTETNLSYIQETSQKLKDRGYTLGRASIMEGYYPNALLLAVTAAAAACGFVFVLNLFIPLSEKVNYILLALAVVGGAGGTVLFQSALFLQLMAIGCAVASPTAAMLLLLDWWRKKPIDAPLGYGRVVRDGAVGLTCAVAIAMIGGLYIAAMLGNIRFFMEFDFYRGVKLTFVLPILLVAAGYLLRFPLWGRTIASPQDFAAFAKDFLNIPIKMGTLILLGMLAMVAFIFVGRSGHTAGVPVPDFEVALRRFLENAMYARPREKEFLVGHPAFFLMVAAMYRKWPQILHFLLVLAATIGVGSMVETFAHIRTPFLMSFIRGIDGWLLGLPLGIIGVCGVAFLEYITNWLGKRVKPRE</sequence>
<feature type="transmembrane region" description="Helical" evidence="1">
    <location>
        <begin position="6"/>
        <end position="28"/>
    </location>
</feature>
<dbReference type="RefSeq" id="WP_107195273.1">
    <property type="nucleotide sequence ID" value="NZ_CP029462.1"/>
</dbReference>
<dbReference type="OrthoDB" id="3805529at2"/>
<feature type="transmembrane region" description="Helical" evidence="1">
    <location>
        <begin position="420"/>
        <end position="441"/>
    </location>
</feature>
<dbReference type="Pfam" id="PF18949">
    <property type="entry name" value="DUF5693"/>
    <property type="match status" value="1"/>
</dbReference>
<feature type="transmembrane region" description="Helical" evidence="1">
    <location>
        <begin position="538"/>
        <end position="559"/>
    </location>
</feature>
<dbReference type="Proteomes" id="UP000254337">
    <property type="component" value="Chromosome"/>
</dbReference>
<name>A0A346B209_9FIRM</name>
<dbReference type="EMBL" id="CP029462">
    <property type="protein sequence ID" value="AXL22152.1"/>
    <property type="molecule type" value="Genomic_DNA"/>
</dbReference>
<keyword evidence="1" id="KW-0472">Membrane</keyword>
<dbReference type="KEGG" id="meg:DKB62_11585"/>
<dbReference type="InterPro" id="IPR043748">
    <property type="entry name" value="DUF5693"/>
</dbReference>
<keyword evidence="3" id="KW-1185">Reference proteome</keyword>
<organism evidence="2 3">
    <name type="scientific">Megasphaera stantonii</name>
    <dbReference type="NCBI Taxonomy" id="2144175"/>
    <lineage>
        <taxon>Bacteria</taxon>
        <taxon>Bacillati</taxon>
        <taxon>Bacillota</taxon>
        <taxon>Negativicutes</taxon>
        <taxon>Veillonellales</taxon>
        <taxon>Veillonellaceae</taxon>
        <taxon>Megasphaera</taxon>
    </lineage>
</organism>
<evidence type="ECO:0000313" key="3">
    <source>
        <dbReference type="Proteomes" id="UP000254337"/>
    </source>
</evidence>
<evidence type="ECO:0000313" key="2">
    <source>
        <dbReference type="EMBL" id="AXL22152.1"/>
    </source>
</evidence>
<keyword evidence="1" id="KW-0812">Transmembrane</keyword>
<feature type="transmembrane region" description="Helical" evidence="1">
    <location>
        <begin position="393"/>
        <end position="413"/>
    </location>
</feature>
<feature type="transmembrane region" description="Helical" evidence="1">
    <location>
        <begin position="593"/>
        <end position="609"/>
    </location>
</feature>
<feature type="transmembrane region" description="Helical" evidence="1">
    <location>
        <begin position="365"/>
        <end position="387"/>
    </location>
</feature>